<gene>
    <name evidence="2" type="ORF">Cfor_12270</name>
</gene>
<dbReference type="AlphaFoldDB" id="A0A6L2PDU6"/>
<feature type="domain" description="Chitin-binding type-2" evidence="1">
    <location>
        <begin position="1"/>
        <end position="51"/>
    </location>
</feature>
<dbReference type="InterPro" id="IPR052976">
    <property type="entry name" value="Scoloptoxin-like"/>
</dbReference>
<dbReference type="Pfam" id="PF01607">
    <property type="entry name" value="CBM_14"/>
    <property type="match status" value="1"/>
</dbReference>
<dbReference type="PROSITE" id="PS50940">
    <property type="entry name" value="CHIT_BIND_II"/>
    <property type="match status" value="1"/>
</dbReference>
<dbReference type="PANTHER" id="PTHR22933">
    <property type="entry name" value="FI18007P1-RELATED"/>
    <property type="match status" value="1"/>
</dbReference>
<organism evidence="2 3">
    <name type="scientific">Coptotermes formosanus</name>
    <name type="common">Formosan subterranean termite</name>
    <dbReference type="NCBI Taxonomy" id="36987"/>
    <lineage>
        <taxon>Eukaryota</taxon>
        <taxon>Metazoa</taxon>
        <taxon>Ecdysozoa</taxon>
        <taxon>Arthropoda</taxon>
        <taxon>Hexapoda</taxon>
        <taxon>Insecta</taxon>
        <taxon>Pterygota</taxon>
        <taxon>Neoptera</taxon>
        <taxon>Polyneoptera</taxon>
        <taxon>Dictyoptera</taxon>
        <taxon>Blattodea</taxon>
        <taxon>Blattoidea</taxon>
        <taxon>Termitoidae</taxon>
        <taxon>Rhinotermitidae</taxon>
        <taxon>Coptotermes</taxon>
    </lineage>
</organism>
<protein>
    <recommendedName>
        <fullName evidence="1">Chitin-binding type-2 domain-containing protein</fullName>
    </recommendedName>
</protein>
<dbReference type="GO" id="GO:0008061">
    <property type="term" value="F:chitin binding"/>
    <property type="evidence" value="ECO:0007669"/>
    <property type="project" value="InterPro"/>
</dbReference>
<feature type="non-terminal residue" evidence="2">
    <location>
        <position position="1"/>
    </location>
</feature>
<sequence length="87" mass="10212">YYADVETGCQVFHVCSRTSLRLKDSFLCPNGSLFNQEFFACDWWDNVDCSLSENFYSLNMRIGKADETLERMLHPNLDRTPDDLRYS</sequence>
<dbReference type="InParanoid" id="A0A6L2PDU6"/>
<dbReference type="Gene3D" id="2.170.140.10">
    <property type="entry name" value="Chitin binding domain"/>
    <property type="match status" value="1"/>
</dbReference>
<dbReference type="SUPFAM" id="SSF57625">
    <property type="entry name" value="Invertebrate chitin-binding proteins"/>
    <property type="match status" value="1"/>
</dbReference>
<reference evidence="3" key="1">
    <citation type="submission" date="2020-01" db="EMBL/GenBank/DDBJ databases">
        <title>Draft genome sequence of the Termite Coptotermes fromosanus.</title>
        <authorList>
            <person name="Itakura S."/>
            <person name="Yosikawa Y."/>
            <person name="Umezawa K."/>
        </authorList>
    </citation>
    <scope>NUCLEOTIDE SEQUENCE [LARGE SCALE GENOMIC DNA]</scope>
</reference>
<dbReference type="GO" id="GO:0005576">
    <property type="term" value="C:extracellular region"/>
    <property type="evidence" value="ECO:0007669"/>
    <property type="project" value="InterPro"/>
</dbReference>
<dbReference type="InterPro" id="IPR036508">
    <property type="entry name" value="Chitin-bd_dom_sf"/>
</dbReference>
<comment type="caution">
    <text evidence="2">The sequence shown here is derived from an EMBL/GenBank/DDBJ whole genome shotgun (WGS) entry which is preliminary data.</text>
</comment>
<accession>A0A6L2PDU6</accession>
<name>A0A6L2PDU6_COPFO</name>
<evidence type="ECO:0000313" key="2">
    <source>
        <dbReference type="EMBL" id="GFG30651.1"/>
    </source>
</evidence>
<dbReference type="PANTHER" id="PTHR22933:SF43">
    <property type="entry name" value="LP10131P"/>
    <property type="match status" value="1"/>
</dbReference>
<dbReference type="Proteomes" id="UP000502823">
    <property type="component" value="Unassembled WGS sequence"/>
</dbReference>
<dbReference type="OrthoDB" id="10059269at2759"/>
<keyword evidence="3" id="KW-1185">Reference proteome</keyword>
<proteinExistence type="predicted"/>
<evidence type="ECO:0000313" key="3">
    <source>
        <dbReference type="Proteomes" id="UP000502823"/>
    </source>
</evidence>
<dbReference type="InterPro" id="IPR002557">
    <property type="entry name" value="Chitin-bd_dom"/>
</dbReference>
<dbReference type="EMBL" id="BLKM01007452">
    <property type="protein sequence ID" value="GFG30651.1"/>
    <property type="molecule type" value="Genomic_DNA"/>
</dbReference>
<evidence type="ECO:0000259" key="1">
    <source>
        <dbReference type="PROSITE" id="PS50940"/>
    </source>
</evidence>